<dbReference type="InParanoid" id="W5ND10"/>
<dbReference type="OMA" id="QPCKIEP"/>
<feature type="region of interest" description="Disordered" evidence="5">
    <location>
        <begin position="203"/>
        <end position="415"/>
    </location>
</feature>
<comment type="subcellular location">
    <subcellularLocation>
        <location evidence="4">Nucleus</location>
    </subcellularLocation>
</comment>
<dbReference type="Gene3D" id="1.10.10.60">
    <property type="entry name" value="Homeodomain-like"/>
    <property type="match status" value="2"/>
</dbReference>
<feature type="region of interest" description="Disordered" evidence="5">
    <location>
        <begin position="651"/>
        <end position="701"/>
    </location>
</feature>
<dbReference type="SMART" id="SM00389">
    <property type="entry name" value="HOX"/>
    <property type="match status" value="2"/>
</dbReference>
<evidence type="ECO:0000256" key="5">
    <source>
        <dbReference type="SAM" id="MobiDB-lite"/>
    </source>
</evidence>
<feature type="compositionally biased region" description="Acidic residues" evidence="5">
    <location>
        <begin position="664"/>
        <end position="675"/>
    </location>
</feature>
<feature type="compositionally biased region" description="Pro residues" evidence="5">
    <location>
        <begin position="209"/>
        <end position="226"/>
    </location>
</feature>
<accession>W5ND10</accession>
<keyword evidence="1 4" id="KW-0238">DNA-binding</keyword>
<dbReference type="eggNOG" id="ENOG502QPZG">
    <property type="taxonomic scope" value="Eukaryota"/>
</dbReference>
<feature type="DNA-binding region" description="Homeobox" evidence="4">
    <location>
        <begin position="434"/>
        <end position="497"/>
    </location>
</feature>
<evidence type="ECO:0000256" key="2">
    <source>
        <dbReference type="ARBA" id="ARBA00023155"/>
    </source>
</evidence>
<dbReference type="PROSITE" id="PS50071">
    <property type="entry name" value="HOMEOBOX_2"/>
    <property type="match status" value="1"/>
</dbReference>
<dbReference type="Ensembl" id="ENSLOCT00000018551.1">
    <property type="protein sequence ID" value="ENSLOCP00000018519.1"/>
    <property type="gene ID" value="ENSLOCG00000015046.1"/>
</dbReference>
<dbReference type="PANTHER" id="PTHR11636:SF80">
    <property type="entry name" value="HIGHLY DIVERGENT HOMEOBOX"/>
    <property type="match status" value="1"/>
</dbReference>
<name>W5ND10_LEPOC</name>
<feature type="compositionally biased region" description="Low complexity" evidence="5">
    <location>
        <begin position="347"/>
        <end position="364"/>
    </location>
</feature>
<evidence type="ECO:0000313" key="8">
    <source>
        <dbReference type="Proteomes" id="UP000018468"/>
    </source>
</evidence>
<dbReference type="GeneTree" id="ENSGT00390000008591"/>
<evidence type="ECO:0000313" key="7">
    <source>
        <dbReference type="Ensembl" id="ENSLOCP00000018519.1"/>
    </source>
</evidence>
<evidence type="ECO:0000259" key="6">
    <source>
        <dbReference type="PROSITE" id="PS50071"/>
    </source>
</evidence>
<reference evidence="8" key="1">
    <citation type="submission" date="2011-12" db="EMBL/GenBank/DDBJ databases">
        <title>The Draft Genome of Lepisosteus oculatus.</title>
        <authorList>
            <consortium name="The Broad Institute Genome Assembly &amp; Analysis Group"/>
            <consortium name="Computational R&amp;D Group"/>
            <consortium name="and Sequencing Platform"/>
            <person name="Di Palma F."/>
            <person name="Alfoldi J."/>
            <person name="Johnson J."/>
            <person name="Berlin A."/>
            <person name="Gnerre S."/>
            <person name="Jaffe D."/>
            <person name="MacCallum I."/>
            <person name="Young S."/>
            <person name="Walker B.J."/>
            <person name="Lander E.S."/>
            <person name="Lindblad-Toh K."/>
        </authorList>
    </citation>
    <scope>NUCLEOTIDE SEQUENCE [LARGE SCALE GENOMIC DNA]</scope>
</reference>
<dbReference type="EMBL" id="AHAT01016927">
    <property type="status" value="NOT_ANNOTATED_CDS"/>
    <property type="molecule type" value="Genomic_DNA"/>
</dbReference>
<evidence type="ECO:0000256" key="3">
    <source>
        <dbReference type="ARBA" id="ARBA00023242"/>
    </source>
</evidence>
<dbReference type="CDD" id="cd00086">
    <property type="entry name" value="homeodomain"/>
    <property type="match status" value="1"/>
</dbReference>
<protein>
    <submittedName>
        <fullName evidence="7">Highly divergent homeobox</fullName>
    </submittedName>
</protein>
<dbReference type="GO" id="GO:0000981">
    <property type="term" value="F:DNA-binding transcription factor activity, RNA polymerase II-specific"/>
    <property type="evidence" value="ECO:0000318"/>
    <property type="project" value="GO_Central"/>
</dbReference>
<organism evidence="7 8">
    <name type="scientific">Lepisosteus oculatus</name>
    <name type="common">Spotted gar</name>
    <dbReference type="NCBI Taxonomy" id="7918"/>
    <lineage>
        <taxon>Eukaryota</taxon>
        <taxon>Metazoa</taxon>
        <taxon>Chordata</taxon>
        <taxon>Craniata</taxon>
        <taxon>Vertebrata</taxon>
        <taxon>Euteleostomi</taxon>
        <taxon>Actinopterygii</taxon>
        <taxon>Neopterygii</taxon>
        <taxon>Holostei</taxon>
        <taxon>Semionotiformes</taxon>
        <taxon>Lepisosteidae</taxon>
        <taxon>Lepisosteus</taxon>
    </lineage>
</organism>
<dbReference type="Bgee" id="ENSLOCG00000015046">
    <property type="expression patterns" value="Expressed in testis and 13 other cell types or tissues"/>
</dbReference>
<dbReference type="AlphaFoldDB" id="W5ND10"/>
<feature type="compositionally biased region" description="Basic and acidic residues" evidence="5">
    <location>
        <begin position="692"/>
        <end position="701"/>
    </location>
</feature>
<dbReference type="PANTHER" id="PTHR11636">
    <property type="entry name" value="POU DOMAIN"/>
    <property type="match status" value="1"/>
</dbReference>
<dbReference type="HOGENOM" id="CLU_025064_0_0_1"/>
<feature type="compositionally biased region" description="Low complexity" evidence="5">
    <location>
        <begin position="80"/>
        <end position="105"/>
    </location>
</feature>
<reference evidence="7" key="3">
    <citation type="submission" date="2025-09" db="UniProtKB">
        <authorList>
            <consortium name="Ensembl"/>
        </authorList>
    </citation>
    <scope>IDENTIFICATION</scope>
</reference>
<feature type="domain" description="Homeobox" evidence="6">
    <location>
        <begin position="432"/>
        <end position="496"/>
    </location>
</feature>
<dbReference type="EMBL" id="AHAT01016926">
    <property type="status" value="NOT_ANNOTATED_CDS"/>
    <property type="molecule type" value="Genomic_DNA"/>
</dbReference>
<dbReference type="GO" id="GO:0005634">
    <property type="term" value="C:nucleus"/>
    <property type="evidence" value="ECO:0007669"/>
    <property type="project" value="UniProtKB-SubCell"/>
</dbReference>
<keyword evidence="8" id="KW-1185">Reference proteome</keyword>
<reference evidence="7" key="2">
    <citation type="submission" date="2025-08" db="UniProtKB">
        <authorList>
            <consortium name="Ensembl"/>
        </authorList>
    </citation>
    <scope>IDENTIFICATION</scope>
</reference>
<sequence length="701" mass="74970">MNLRSVFTAEQQRILQRYYDNGMTNQSKSCFQLILQCAQEAKLDFSVVRTWVGNKRRKLTSKTEQNGVAQRGVPLAHLLPPASSSSPSSSSSSSSSPPCSSSSTSDVIVTGVYTLAPSSSRVEPAKTAPKPPPQTHAHTPLRGAGSPVYSKPAVPPRKGLQAGPPSTAYCQVKRSFPGAASPGAEPAGAPRTWARQFPAQHQPWGVLSEPPPPAPSSGPAPHPSFAPRPRGAQAGVRIQQVFTLAPRGGGEPQQKPAGQRGGGCRTRAPDSTSCFSIAMETGDADDEYAREEELASMGAQMQICPAGGGSSRSSSSSSSEPGALRQRDSPGGLVPGHSGAGAGAGNTAGVTPPSSDSSPTAPYPGSRGYQAPSTSSHYPPGHSALFSSTAPRGGYPGKVHGAVPSHGSPQRVGNYQVSGNLTVPWITSNSRKRTLQDRTQFSDRDLATLKKFWDNGMTSLGSICREKITAVAAELSVDCEIIKTWIGNRRRKYRLMGIEIPPPKGGPADFTDQPEPGSPGGRTPGGETAKTPELAEDSDHNDEVSICLSEDGFRPDESKSVRPLRAQAHREESHTAVSMEQQKIEIIDDEEEEEDEEDASGSDVEQMQTLLDYKHEEVRFLENELENQKQKYYELQNFTRNLLVAVKSNNTEKQQELLSKLPQEIEEDLELDPGPEESSGSMLMIQGYSSVSEEKVDPGPL</sequence>
<feature type="compositionally biased region" description="Basic and acidic residues" evidence="5">
    <location>
        <begin position="551"/>
        <end position="560"/>
    </location>
</feature>
<keyword evidence="3 4" id="KW-0539">Nucleus</keyword>
<evidence type="ECO:0000256" key="4">
    <source>
        <dbReference type="PROSITE-ProRule" id="PRU00108"/>
    </source>
</evidence>
<evidence type="ECO:0000256" key="1">
    <source>
        <dbReference type="ARBA" id="ARBA00023125"/>
    </source>
</evidence>
<feature type="region of interest" description="Disordered" evidence="5">
    <location>
        <begin position="77"/>
        <end position="170"/>
    </location>
</feature>
<dbReference type="InterPro" id="IPR001356">
    <property type="entry name" value="HD"/>
</dbReference>
<dbReference type="Proteomes" id="UP000018468">
    <property type="component" value="Linkage group LG7"/>
</dbReference>
<feature type="region of interest" description="Disordered" evidence="5">
    <location>
        <begin position="500"/>
        <end position="582"/>
    </location>
</feature>
<dbReference type="InterPro" id="IPR050255">
    <property type="entry name" value="POU_domain_TF"/>
</dbReference>
<dbReference type="InterPro" id="IPR009057">
    <property type="entry name" value="Homeodomain-like_sf"/>
</dbReference>
<dbReference type="GO" id="GO:0006357">
    <property type="term" value="P:regulation of transcription by RNA polymerase II"/>
    <property type="evidence" value="ECO:0000318"/>
    <property type="project" value="GO_Central"/>
</dbReference>
<dbReference type="EMBL" id="AHAT01016925">
    <property type="status" value="NOT_ANNOTATED_CDS"/>
    <property type="molecule type" value="Genomic_DNA"/>
</dbReference>
<proteinExistence type="predicted"/>
<dbReference type="SUPFAM" id="SSF46689">
    <property type="entry name" value="Homeodomain-like"/>
    <property type="match status" value="2"/>
</dbReference>
<keyword evidence="2 4" id="KW-0371">Homeobox</keyword>
<dbReference type="GO" id="GO:0000978">
    <property type="term" value="F:RNA polymerase II cis-regulatory region sequence-specific DNA binding"/>
    <property type="evidence" value="ECO:0000318"/>
    <property type="project" value="GO_Central"/>
</dbReference>